<gene>
    <name evidence="1" type="ORF">BDV29DRAFT_179792</name>
</gene>
<dbReference type="OrthoDB" id="5412996at2759"/>
<organism evidence="1 2">
    <name type="scientific">Aspergillus leporis</name>
    <dbReference type="NCBI Taxonomy" id="41062"/>
    <lineage>
        <taxon>Eukaryota</taxon>
        <taxon>Fungi</taxon>
        <taxon>Dikarya</taxon>
        <taxon>Ascomycota</taxon>
        <taxon>Pezizomycotina</taxon>
        <taxon>Eurotiomycetes</taxon>
        <taxon>Eurotiomycetidae</taxon>
        <taxon>Eurotiales</taxon>
        <taxon>Aspergillaceae</taxon>
        <taxon>Aspergillus</taxon>
        <taxon>Aspergillus subgen. Circumdati</taxon>
    </lineage>
</organism>
<reference evidence="1 2" key="1">
    <citation type="submission" date="2019-04" db="EMBL/GenBank/DDBJ databases">
        <title>Friends and foes A comparative genomics study of 23 Aspergillus species from section Flavi.</title>
        <authorList>
            <consortium name="DOE Joint Genome Institute"/>
            <person name="Kjaerbolling I."/>
            <person name="Vesth T."/>
            <person name="Frisvad J.C."/>
            <person name="Nybo J.L."/>
            <person name="Theobald S."/>
            <person name="Kildgaard S."/>
            <person name="Isbrandt T."/>
            <person name="Kuo A."/>
            <person name="Sato A."/>
            <person name="Lyhne E.K."/>
            <person name="Kogle M.E."/>
            <person name="Wiebenga A."/>
            <person name="Kun R.S."/>
            <person name="Lubbers R.J."/>
            <person name="Makela M.R."/>
            <person name="Barry K."/>
            <person name="Chovatia M."/>
            <person name="Clum A."/>
            <person name="Daum C."/>
            <person name="Haridas S."/>
            <person name="He G."/>
            <person name="LaButti K."/>
            <person name="Lipzen A."/>
            <person name="Mondo S."/>
            <person name="Riley R."/>
            <person name="Salamov A."/>
            <person name="Simmons B.A."/>
            <person name="Magnuson J.K."/>
            <person name="Henrissat B."/>
            <person name="Mortensen U.H."/>
            <person name="Larsen T.O."/>
            <person name="Devries R.P."/>
            <person name="Grigoriev I.V."/>
            <person name="Machida M."/>
            <person name="Baker S.E."/>
            <person name="Andersen M.R."/>
        </authorList>
    </citation>
    <scope>NUCLEOTIDE SEQUENCE [LARGE SCALE GENOMIC DNA]</scope>
    <source>
        <strain evidence="1 2">CBS 151.66</strain>
    </source>
</reference>
<sequence length="62" mass="7389">MEFENIAEKKQEQKVAAWLKLWSSGHPEIWYMQLAKKHRPGANRVCMPMEKRCLQYMLPGQI</sequence>
<dbReference type="EMBL" id="ML732282">
    <property type="protein sequence ID" value="KAB8071106.1"/>
    <property type="molecule type" value="Genomic_DNA"/>
</dbReference>
<keyword evidence="2" id="KW-1185">Reference proteome</keyword>
<dbReference type="AlphaFoldDB" id="A0A5N5WRF7"/>
<proteinExistence type="predicted"/>
<name>A0A5N5WRF7_9EURO</name>
<protein>
    <submittedName>
        <fullName evidence="1">Uncharacterized protein</fullName>
    </submittedName>
</protein>
<evidence type="ECO:0000313" key="2">
    <source>
        <dbReference type="Proteomes" id="UP000326565"/>
    </source>
</evidence>
<dbReference type="Proteomes" id="UP000326565">
    <property type="component" value="Unassembled WGS sequence"/>
</dbReference>
<accession>A0A5N5WRF7</accession>
<evidence type="ECO:0000313" key="1">
    <source>
        <dbReference type="EMBL" id="KAB8071106.1"/>
    </source>
</evidence>